<dbReference type="InterPro" id="IPR017039">
    <property type="entry name" value="Virul_fac_BrkB"/>
</dbReference>
<feature type="transmembrane region" description="Helical" evidence="6">
    <location>
        <begin position="256"/>
        <end position="276"/>
    </location>
</feature>
<evidence type="ECO:0000256" key="4">
    <source>
        <dbReference type="ARBA" id="ARBA00022989"/>
    </source>
</evidence>
<gene>
    <name evidence="7" type="ORF">OIE46_00565</name>
</gene>
<keyword evidence="4 6" id="KW-1133">Transmembrane helix</keyword>
<comment type="subcellular location">
    <subcellularLocation>
        <location evidence="1">Cell membrane</location>
        <topology evidence="1">Multi-pass membrane protein</topology>
    </subcellularLocation>
</comment>
<dbReference type="RefSeq" id="WP_020003103.1">
    <property type="nucleotide sequence ID" value="NZ_CP034544.1"/>
</dbReference>
<feature type="transmembrane region" description="Helical" evidence="6">
    <location>
        <begin position="288"/>
        <end position="307"/>
    </location>
</feature>
<feature type="transmembrane region" description="Helical" evidence="6">
    <location>
        <begin position="45"/>
        <end position="66"/>
    </location>
</feature>
<feature type="transmembrane region" description="Helical" evidence="6">
    <location>
        <begin position="171"/>
        <end position="194"/>
    </location>
</feature>
<evidence type="ECO:0000256" key="5">
    <source>
        <dbReference type="ARBA" id="ARBA00023136"/>
    </source>
</evidence>
<keyword evidence="2" id="KW-1003">Cell membrane</keyword>
<protein>
    <submittedName>
        <fullName evidence="7">YihY/virulence factor BrkB family protein</fullName>
    </submittedName>
</protein>
<feature type="transmembrane region" description="Helical" evidence="6">
    <location>
        <begin position="215"/>
        <end position="236"/>
    </location>
</feature>
<evidence type="ECO:0000256" key="2">
    <source>
        <dbReference type="ARBA" id="ARBA00022475"/>
    </source>
</evidence>
<sequence length="372" mass="43351">MKFLNNILNPKPKKLTYKKLTRLKYKKKVFNSFSFNIVWPFRKDYISIAYVVGLKAVISFFVWILIRNKDDNRKIKNKKVINRIFDNFNTKEYNFIWLSTAFLILISFIPVIYIVYFFNSVLTPNIAGLTPADFEELFLSSILGKIIPGTDNTFLKLNARDIFNSADFSSIVGSFLLFVVAIYISSGGYARLITSSNYIYDHKKLGTYIGNRFKGLFVVFMVAFWLWIMSTIQILIEIGIMNNKEIDSDISKGILIQFTFGVNTLIFFFGLTFGIYKFVPSFTSKFKNIYRGAIIATIPSSIMSYIFSSINQNSSYGKFGSTVGFFLLVALFVNWFIYFVFLGFTFNEAYFKNYVARKTDDRKFWKLITFWW</sequence>
<reference evidence="7" key="2">
    <citation type="submission" date="2022-11" db="EMBL/GenBank/DDBJ databases">
        <title>complete genomes of mycoplasma synoviae ZX313 strain and SD2 strain.</title>
        <authorList>
            <person name="Zhong Q."/>
        </authorList>
    </citation>
    <scope>NUCLEOTIDE SEQUENCE</scope>
    <source>
        <strain evidence="7">SD2</strain>
    </source>
</reference>
<evidence type="ECO:0000256" key="1">
    <source>
        <dbReference type="ARBA" id="ARBA00004651"/>
    </source>
</evidence>
<reference evidence="7" key="1">
    <citation type="submission" date="2022-10" db="EMBL/GenBank/DDBJ databases">
        <authorList>
            <person name="Wei X."/>
        </authorList>
    </citation>
    <scope>NUCLEOTIDE SEQUENCE</scope>
    <source>
        <strain evidence="7">SD2</strain>
    </source>
</reference>
<name>A0AAX3F2N0_MYCSY</name>
<dbReference type="Pfam" id="PF03631">
    <property type="entry name" value="Virul_fac_BrkB"/>
    <property type="match status" value="1"/>
</dbReference>
<evidence type="ECO:0000256" key="3">
    <source>
        <dbReference type="ARBA" id="ARBA00022692"/>
    </source>
</evidence>
<evidence type="ECO:0000256" key="6">
    <source>
        <dbReference type="SAM" id="Phobius"/>
    </source>
</evidence>
<feature type="transmembrane region" description="Helical" evidence="6">
    <location>
        <begin position="95"/>
        <end position="118"/>
    </location>
</feature>
<keyword evidence="3 6" id="KW-0812">Transmembrane</keyword>
<organism evidence="7 8">
    <name type="scientific">Mycoplasmopsis synoviae</name>
    <name type="common">Mycoplasma synoviae</name>
    <dbReference type="NCBI Taxonomy" id="2109"/>
    <lineage>
        <taxon>Bacteria</taxon>
        <taxon>Bacillati</taxon>
        <taxon>Mycoplasmatota</taxon>
        <taxon>Mycoplasmoidales</taxon>
        <taxon>Metamycoplasmataceae</taxon>
        <taxon>Mycoplasmopsis</taxon>
    </lineage>
</organism>
<evidence type="ECO:0000313" key="7">
    <source>
        <dbReference type="EMBL" id="UZW64572.1"/>
    </source>
</evidence>
<evidence type="ECO:0000313" key="8">
    <source>
        <dbReference type="Proteomes" id="UP001164481"/>
    </source>
</evidence>
<dbReference type="AlphaFoldDB" id="A0AAX3F2N0"/>
<feature type="transmembrane region" description="Helical" evidence="6">
    <location>
        <begin position="319"/>
        <end position="344"/>
    </location>
</feature>
<dbReference type="Proteomes" id="UP001164481">
    <property type="component" value="Chromosome"/>
</dbReference>
<keyword evidence="5 6" id="KW-0472">Membrane</keyword>
<dbReference type="GO" id="GO:0005886">
    <property type="term" value="C:plasma membrane"/>
    <property type="evidence" value="ECO:0007669"/>
    <property type="project" value="UniProtKB-SubCell"/>
</dbReference>
<dbReference type="EMBL" id="CP107525">
    <property type="protein sequence ID" value="UZW64572.1"/>
    <property type="molecule type" value="Genomic_DNA"/>
</dbReference>
<dbReference type="GeneID" id="93529903"/>
<proteinExistence type="predicted"/>
<accession>A0AAX3F2N0</accession>